<comment type="caution">
    <text evidence="3">The sequence shown here is derived from an EMBL/GenBank/DDBJ whole genome shotgun (WGS) entry which is preliminary data.</text>
</comment>
<evidence type="ECO:0000259" key="2">
    <source>
        <dbReference type="Pfam" id="PF05050"/>
    </source>
</evidence>
<name>A0A2S7CRK8_9XANT</name>
<dbReference type="AlphaFoldDB" id="A0A2S7CRK8"/>
<feature type="domain" description="Methyltransferase FkbM" evidence="2">
    <location>
        <begin position="506"/>
        <end position="663"/>
    </location>
</feature>
<dbReference type="InterPro" id="IPR006342">
    <property type="entry name" value="FkbM_mtfrase"/>
</dbReference>
<dbReference type="Gene3D" id="3.40.50.150">
    <property type="entry name" value="Vaccinia Virus protein VP39"/>
    <property type="match status" value="1"/>
</dbReference>
<reference evidence="3 4" key="1">
    <citation type="submission" date="2016-08" db="EMBL/GenBank/DDBJ databases">
        <authorList>
            <person name="Seilhamer J.J."/>
        </authorList>
    </citation>
    <scope>NUCLEOTIDE SEQUENCE [LARGE SCALE GENOMIC DNA]</scope>
    <source>
        <strain evidence="3 4">CFBP4690</strain>
    </source>
</reference>
<dbReference type="InterPro" id="IPR029063">
    <property type="entry name" value="SAM-dependent_MTases_sf"/>
</dbReference>
<protein>
    <recommendedName>
        <fullName evidence="2">Methyltransferase FkbM domain-containing protein</fullName>
    </recommendedName>
</protein>
<dbReference type="Pfam" id="PF05050">
    <property type="entry name" value="Methyltransf_21"/>
    <property type="match status" value="1"/>
</dbReference>
<dbReference type="OrthoDB" id="9814604at2"/>
<evidence type="ECO:0000256" key="1">
    <source>
        <dbReference type="SAM" id="Coils"/>
    </source>
</evidence>
<gene>
    <name evidence="3" type="ORF">XcodCFBP4690_10060</name>
</gene>
<dbReference type="PANTHER" id="PTHR34203">
    <property type="entry name" value="METHYLTRANSFERASE, FKBM FAMILY PROTEIN"/>
    <property type="match status" value="1"/>
</dbReference>
<dbReference type="EMBL" id="MDEC01000011">
    <property type="protein sequence ID" value="PPU64224.1"/>
    <property type="molecule type" value="Genomic_DNA"/>
</dbReference>
<dbReference type="NCBIfam" id="TIGR01444">
    <property type="entry name" value="fkbM_fam"/>
    <property type="match status" value="1"/>
</dbReference>
<dbReference type="Proteomes" id="UP000237872">
    <property type="component" value="Unassembled WGS sequence"/>
</dbReference>
<keyword evidence="1" id="KW-0175">Coiled coil</keyword>
<sequence length="714" mass="77493">MARFAKFRCPNSNRKAMALKLRLDNAVRAAADTAAQDRGSDGTLLPGEQVMLSSLADPGTSALTLRGFGAFESDGVWTVGAAAQVEVRLRGVALGARHRLILNVLPFEAEGHRALIGMSINGGPSHHILRQGQGWQRLKADCPIKAKGAKGSLLIEFQIANPMSPSALSIGNDDRALGLKLGMLRIEEVDGATEAVEEVVAVPIDSDANVPAASSGLDTLPKPYQLIHQLVNRGPLLRKLLLDKNPLVRVVRWMRRVSRGMVSMQEQLDLIRLDSARQAYELSRLIDQSETEFHAVDSQRSRASETGLGAAEHELLRADTRPPLDEVEVAVRRMQRELQSEMRNAFETIRSTQEEIYAALRDSARDVIQLRGESAAMLDVIRSSAGGEQEVARFQHLEDLITSAHGKLDQVGLAIAAQARRDSVTHPELLAHLQAVLGDVQALMQGASRRVLRTSSGWIINTGFGHFSCDERDDLLAVCLAEYGDVERGLRLFLERVLQPGDVFVDAGANIGLHTVVGARAVGPEGRVFAIEAMPRTLEHLRASVRLSMVEESVTIFPVAAGAQVEDGRVFHIGVVSGHSSLYALPEEVASVPVDIRPLDALIDVERVALVKIDVEGAELEVIAGMKQLIARNPGIAIVAEYAASHLQRVGTDRAQWERMCQDNAFVLHVVDDLTGQCNPIEGLAAIEARPSSNILMCRADSPVLAALHREVLA</sequence>
<dbReference type="SUPFAM" id="SSF53335">
    <property type="entry name" value="S-adenosyl-L-methionine-dependent methyltransferases"/>
    <property type="match status" value="1"/>
</dbReference>
<proteinExistence type="predicted"/>
<organism evidence="3 4">
    <name type="scientific">Xanthomonas codiaei</name>
    <dbReference type="NCBI Taxonomy" id="56463"/>
    <lineage>
        <taxon>Bacteria</taxon>
        <taxon>Pseudomonadati</taxon>
        <taxon>Pseudomonadota</taxon>
        <taxon>Gammaproteobacteria</taxon>
        <taxon>Lysobacterales</taxon>
        <taxon>Lysobacteraceae</taxon>
        <taxon>Xanthomonas</taxon>
    </lineage>
</organism>
<accession>A0A2S7CRK8</accession>
<evidence type="ECO:0000313" key="4">
    <source>
        <dbReference type="Proteomes" id="UP000237872"/>
    </source>
</evidence>
<dbReference type="PANTHER" id="PTHR34203:SF15">
    <property type="entry name" value="SLL1173 PROTEIN"/>
    <property type="match status" value="1"/>
</dbReference>
<evidence type="ECO:0000313" key="3">
    <source>
        <dbReference type="EMBL" id="PPU64224.1"/>
    </source>
</evidence>
<dbReference type="InterPro" id="IPR052514">
    <property type="entry name" value="SAM-dependent_MTase"/>
</dbReference>
<feature type="coiled-coil region" evidence="1">
    <location>
        <begin position="324"/>
        <end position="355"/>
    </location>
</feature>